<evidence type="ECO:0000313" key="2">
    <source>
        <dbReference type="Proteomes" id="UP000249204"/>
    </source>
</evidence>
<dbReference type="AlphaFoldDB" id="A0A2W6NNN5"/>
<name>A0A2W6NNN5_9BACL</name>
<protein>
    <submittedName>
        <fullName evidence="1">Uncharacterized protein</fullName>
    </submittedName>
</protein>
<reference evidence="1 2" key="1">
    <citation type="submission" date="2018-06" db="EMBL/GenBank/DDBJ databases">
        <title>Isolation of heavy metals resistant Paenibacillus silvae NC2 from Gold-Copper mine in ZiJin, China.</title>
        <authorList>
            <person name="Xu J."/>
            <person name="Mazhar H.S."/>
            <person name="Rensing C."/>
        </authorList>
    </citation>
    <scope>NUCLEOTIDE SEQUENCE [LARGE SCALE GENOMIC DNA]</scope>
    <source>
        <strain evidence="1 2">NC2</strain>
    </source>
</reference>
<dbReference type="EMBL" id="QKWW01000006">
    <property type="protein sequence ID" value="PZT57467.1"/>
    <property type="molecule type" value="Genomic_DNA"/>
</dbReference>
<accession>A0A2W6NNN5</accession>
<sequence length="72" mass="8703">MKYTFENWIQTEYWQGALITSPTGLEYLTNGVSKWEPNERRKYQVVDSINNESEFKNRWNMYSPYDQIEGVK</sequence>
<comment type="caution">
    <text evidence="1">The sequence shown here is derived from an EMBL/GenBank/DDBJ whole genome shotgun (WGS) entry which is preliminary data.</text>
</comment>
<dbReference type="Proteomes" id="UP000249204">
    <property type="component" value="Unassembled WGS sequence"/>
</dbReference>
<organism evidence="1 2">
    <name type="scientific">Paenibacillus silvae</name>
    <dbReference type="NCBI Taxonomy" id="1325358"/>
    <lineage>
        <taxon>Bacteria</taxon>
        <taxon>Bacillati</taxon>
        <taxon>Bacillota</taxon>
        <taxon>Bacilli</taxon>
        <taxon>Bacillales</taxon>
        <taxon>Paenibacillaceae</taxon>
        <taxon>Paenibacillus</taxon>
    </lineage>
</organism>
<gene>
    <name evidence="1" type="ORF">DN757_02080</name>
</gene>
<proteinExistence type="predicted"/>
<evidence type="ECO:0000313" key="1">
    <source>
        <dbReference type="EMBL" id="PZT57467.1"/>
    </source>
</evidence>
<dbReference type="RefSeq" id="WP_111268618.1">
    <property type="nucleotide sequence ID" value="NZ_QKWW01000006.1"/>
</dbReference>